<keyword evidence="1" id="KW-1133">Transmembrane helix</keyword>
<dbReference type="Proteomes" id="UP000278632">
    <property type="component" value="Unassembled WGS sequence"/>
</dbReference>
<comment type="caution">
    <text evidence="2">The sequence shown here is derived from an EMBL/GenBank/DDBJ whole genome shotgun (WGS) entry which is preliminary data.</text>
</comment>
<evidence type="ECO:0000313" key="2">
    <source>
        <dbReference type="EMBL" id="RNL48324.1"/>
    </source>
</evidence>
<reference evidence="3" key="1">
    <citation type="submission" date="2018-05" db="EMBL/GenBank/DDBJ databases">
        <title>Genome Sequencing of selected type strains of the family Eggerthellaceae.</title>
        <authorList>
            <person name="Danylec N."/>
            <person name="Stoll D.A."/>
            <person name="Doetsch A."/>
            <person name="Huch M."/>
        </authorList>
    </citation>
    <scope>NUCLEOTIDE SEQUENCE [LARGE SCALE GENOMIC DNA]</scope>
    <source>
        <strain evidence="3">DSM 16106</strain>
    </source>
</reference>
<accession>A0A3N0BJ61</accession>
<proteinExistence type="predicted"/>
<keyword evidence="1" id="KW-0472">Membrane</keyword>
<dbReference type="RefSeq" id="WP_123191250.1">
    <property type="nucleotide sequence ID" value="NZ_QICD01000002.1"/>
</dbReference>
<dbReference type="AlphaFoldDB" id="A0A3N0BJ61"/>
<feature type="transmembrane region" description="Helical" evidence="1">
    <location>
        <begin position="55"/>
        <end position="72"/>
    </location>
</feature>
<evidence type="ECO:0000256" key="1">
    <source>
        <dbReference type="SAM" id="Phobius"/>
    </source>
</evidence>
<feature type="transmembrane region" description="Helical" evidence="1">
    <location>
        <begin position="126"/>
        <end position="144"/>
    </location>
</feature>
<dbReference type="EMBL" id="QICD01000002">
    <property type="protein sequence ID" value="RNL48324.1"/>
    <property type="molecule type" value="Genomic_DNA"/>
</dbReference>
<evidence type="ECO:0000313" key="3">
    <source>
        <dbReference type="Proteomes" id="UP000278632"/>
    </source>
</evidence>
<gene>
    <name evidence="2" type="ORF">DMP08_01520</name>
</gene>
<name>A0A3N0BJ61_9ACTN</name>
<keyword evidence="3" id="KW-1185">Reference proteome</keyword>
<feature type="transmembrane region" description="Helical" evidence="1">
    <location>
        <begin position="79"/>
        <end position="106"/>
    </location>
</feature>
<keyword evidence="1" id="KW-0812">Transmembrane</keyword>
<sequence length="145" mass="15526">MEIVRFGVGLVLLIASGALTVQLWNGNWLSLIAKPTTTKKGTFYPEGTRKSGQRAAWVMVACFAVVATLMAFEMAKMTGLVLFAQIASVLCNVMLVGFCALAVWTLFSRSKGADGKLNFGGDNMRLTLLLLGSCVVLTLVSLLFA</sequence>
<protein>
    <submittedName>
        <fullName evidence="2">Lipocalin</fullName>
    </submittedName>
</protein>
<organism evidence="2 3">
    <name type="scientific">Paraeggerthella hongkongensis</name>
    <dbReference type="NCBI Taxonomy" id="230658"/>
    <lineage>
        <taxon>Bacteria</taxon>
        <taxon>Bacillati</taxon>
        <taxon>Actinomycetota</taxon>
        <taxon>Coriobacteriia</taxon>
        <taxon>Eggerthellales</taxon>
        <taxon>Eggerthellaceae</taxon>
        <taxon>Paraeggerthella</taxon>
    </lineage>
</organism>
<dbReference type="OrthoDB" id="3174854at2"/>